<accession>A0A918TI76</accession>
<evidence type="ECO:0000313" key="10">
    <source>
        <dbReference type="EMBL" id="GHC46946.1"/>
    </source>
</evidence>
<dbReference type="PANTHER" id="PTHR42718">
    <property type="entry name" value="MAJOR FACILITATOR SUPERFAMILY MULTIDRUG TRANSPORTER MFSC"/>
    <property type="match status" value="1"/>
</dbReference>
<dbReference type="AlphaFoldDB" id="A0A918TI76"/>
<dbReference type="InterPro" id="IPR020846">
    <property type="entry name" value="MFS_dom"/>
</dbReference>
<comment type="caution">
    <text evidence="10">The sequence shown here is derived from an EMBL/GenBank/DDBJ whole genome shotgun (WGS) entry which is preliminary data.</text>
</comment>
<feature type="transmembrane region" description="Helical" evidence="8">
    <location>
        <begin position="87"/>
        <end position="106"/>
    </location>
</feature>
<feature type="transmembrane region" description="Helical" evidence="8">
    <location>
        <begin position="347"/>
        <end position="365"/>
    </location>
</feature>
<proteinExistence type="predicted"/>
<keyword evidence="2" id="KW-0813">Transport</keyword>
<keyword evidence="6 8" id="KW-0472">Membrane</keyword>
<evidence type="ECO:0000256" key="3">
    <source>
        <dbReference type="ARBA" id="ARBA00022475"/>
    </source>
</evidence>
<dbReference type="PANTHER" id="PTHR42718:SF46">
    <property type="entry name" value="BLR6921 PROTEIN"/>
    <property type="match status" value="1"/>
</dbReference>
<dbReference type="GO" id="GO:0046677">
    <property type="term" value="P:response to antibiotic"/>
    <property type="evidence" value="ECO:0007669"/>
    <property type="project" value="UniProtKB-KW"/>
</dbReference>
<keyword evidence="4 8" id="KW-0812">Transmembrane</keyword>
<feature type="transmembrane region" description="Helical" evidence="8">
    <location>
        <begin position="438"/>
        <end position="460"/>
    </location>
</feature>
<protein>
    <submittedName>
        <fullName evidence="10">MFS transporter</fullName>
    </submittedName>
</protein>
<name>A0A918TI76_STRCJ</name>
<reference evidence="10" key="1">
    <citation type="journal article" date="2014" name="Int. J. Syst. Evol. Microbiol.">
        <title>Complete genome sequence of Corynebacterium casei LMG S-19264T (=DSM 44701T), isolated from a smear-ripened cheese.</title>
        <authorList>
            <consortium name="US DOE Joint Genome Institute (JGI-PGF)"/>
            <person name="Walter F."/>
            <person name="Albersmeier A."/>
            <person name="Kalinowski J."/>
            <person name="Ruckert C."/>
        </authorList>
    </citation>
    <scope>NUCLEOTIDE SEQUENCE</scope>
    <source>
        <strain evidence="10">JCM 4633</strain>
    </source>
</reference>
<evidence type="ECO:0000256" key="6">
    <source>
        <dbReference type="ARBA" id="ARBA00023136"/>
    </source>
</evidence>
<sequence length="471" mass="48718">MALPTARNATEATDRVRTPLGFLAPIALGTLLNALNSSMIAVALLSLRKAFHAGSEVIWLVSGLYLATAVAQPTMGRLADAFGARRVFLLGLGLVLTAAGAAPFAPGLGWLIASRVLLGIGTSAAYPAGMSMLRARATEHTGPSAVPTGGLGVISAASQVAVALGPPLGGLLVEYADWRAIFWVNVPLALAAMVMALAWLPADRPVRHGGVVAALRELDLAGMALFVGELCGLMLFLLSLPDRPRWWALAVFVVLTAALVVRELRAVRPFVDLRMIGRNRPLAATYVRCAATYVVFYSVTYALPQWLQQGRGLTESQSGLVMLPVALLGFLTTMGATRIVDRGLRAVLITGSAALCLGSGALGLIGSGVPLWVVLVIAAVLGLPNGFNSLGNQTLMYRTAPADRIGTASGLYRTAQYVGANLASALVGIAVGGQADDGGLHVLAAVLTGISAVLLMNAATTAHLKPAGPRD</sequence>
<feature type="transmembrane region" description="Helical" evidence="8">
    <location>
        <begin position="145"/>
        <end position="168"/>
    </location>
</feature>
<keyword evidence="5 8" id="KW-1133">Transmembrane helix</keyword>
<dbReference type="Gene3D" id="1.20.1720.10">
    <property type="entry name" value="Multidrug resistance protein D"/>
    <property type="match status" value="1"/>
</dbReference>
<comment type="subcellular location">
    <subcellularLocation>
        <location evidence="1">Cell membrane</location>
        <topology evidence="1">Multi-pass membrane protein</topology>
    </subcellularLocation>
</comment>
<dbReference type="Proteomes" id="UP000646244">
    <property type="component" value="Unassembled WGS sequence"/>
</dbReference>
<feature type="transmembrane region" description="Helical" evidence="8">
    <location>
        <begin position="411"/>
        <end position="432"/>
    </location>
</feature>
<feature type="transmembrane region" description="Helical" evidence="8">
    <location>
        <begin position="57"/>
        <end position="75"/>
    </location>
</feature>
<dbReference type="Pfam" id="PF07690">
    <property type="entry name" value="MFS_1"/>
    <property type="match status" value="1"/>
</dbReference>
<evidence type="ECO:0000256" key="4">
    <source>
        <dbReference type="ARBA" id="ARBA00022692"/>
    </source>
</evidence>
<keyword evidence="7" id="KW-0046">Antibiotic resistance</keyword>
<evidence type="ECO:0000256" key="7">
    <source>
        <dbReference type="ARBA" id="ARBA00023251"/>
    </source>
</evidence>
<dbReference type="RefSeq" id="WP_229844736.1">
    <property type="nucleotide sequence ID" value="NZ_BMVB01000006.1"/>
</dbReference>
<dbReference type="InterPro" id="IPR036259">
    <property type="entry name" value="MFS_trans_sf"/>
</dbReference>
<organism evidence="10 11">
    <name type="scientific">Streptomyces cinnamoneus</name>
    <name type="common">Streptoverticillium cinnamoneum</name>
    <dbReference type="NCBI Taxonomy" id="53446"/>
    <lineage>
        <taxon>Bacteria</taxon>
        <taxon>Bacillati</taxon>
        <taxon>Actinomycetota</taxon>
        <taxon>Actinomycetes</taxon>
        <taxon>Kitasatosporales</taxon>
        <taxon>Streptomycetaceae</taxon>
        <taxon>Streptomyces</taxon>
        <taxon>Streptomyces cinnamoneus group</taxon>
    </lineage>
</organism>
<evidence type="ECO:0000256" key="8">
    <source>
        <dbReference type="SAM" id="Phobius"/>
    </source>
</evidence>
<keyword evidence="3" id="KW-1003">Cell membrane</keyword>
<evidence type="ECO:0000256" key="1">
    <source>
        <dbReference type="ARBA" id="ARBA00004651"/>
    </source>
</evidence>
<feature type="transmembrane region" description="Helical" evidence="8">
    <location>
        <begin position="20"/>
        <end position="45"/>
    </location>
</feature>
<dbReference type="PROSITE" id="PS50850">
    <property type="entry name" value="MFS"/>
    <property type="match status" value="1"/>
</dbReference>
<dbReference type="Gene3D" id="1.20.1250.20">
    <property type="entry name" value="MFS general substrate transporter like domains"/>
    <property type="match status" value="1"/>
</dbReference>
<evidence type="ECO:0000313" key="11">
    <source>
        <dbReference type="Proteomes" id="UP000646244"/>
    </source>
</evidence>
<dbReference type="InterPro" id="IPR011701">
    <property type="entry name" value="MFS"/>
</dbReference>
<gene>
    <name evidence="10" type="ORF">GCM10010507_22940</name>
</gene>
<dbReference type="GO" id="GO:0022857">
    <property type="term" value="F:transmembrane transporter activity"/>
    <property type="evidence" value="ECO:0007669"/>
    <property type="project" value="InterPro"/>
</dbReference>
<feature type="transmembrane region" description="Helical" evidence="8">
    <location>
        <begin position="285"/>
        <end position="307"/>
    </location>
</feature>
<dbReference type="GO" id="GO:0005886">
    <property type="term" value="C:plasma membrane"/>
    <property type="evidence" value="ECO:0007669"/>
    <property type="project" value="UniProtKB-SubCell"/>
</dbReference>
<feature type="transmembrane region" description="Helical" evidence="8">
    <location>
        <begin position="246"/>
        <end position="264"/>
    </location>
</feature>
<feature type="transmembrane region" description="Helical" evidence="8">
    <location>
        <begin position="180"/>
        <end position="200"/>
    </location>
</feature>
<feature type="transmembrane region" description="Helical" evidence="8">
    <location>
        <begin position="371"/>
        <end position="390"/>
    </location>
</feature>
<feature type="transmembrane region" description="Helical" evidence="8">
    <location>
        <begin position="319"/>
        <end position="340"/>
    </location>
</feature>
<evidence type="ECO:0000259" key="9">
    <source>
        <dbReference type="PROSITE" id="PS50850"/>
    </source>
</evidence>
<reference evidence="10" key="2">
    <citation type="submission" date="2020-09" db="EMBL/GenBank/DDBJ databases">
        <authorList>
            <person name="Sun Q."/>
            <person name="Ohkuma M."/>
        </authorList>
    </citation>
    <scope>NUCLEOTIDE SEQUENCE</scope>
    <source>
        <strain evidence="10">JCM 4633</strain>
    </source>
</reference>
<evidence type="ECO:0000256" key="2">
    <source>
        <dbReference type="ARBA" id="ARBA00022448"/>
    </source>
</evidence>
<feature type="domain" description="Major facilitator superfamily (MFS) profile" evidence="9">
    <location>
        <begin position="22"/>
        <end position="463"/>
    </location>
</feature>
<evidence type="ECO:0000256" key="5">
    <source>
        <dbReference type="ARBA" id="ARBA00022989"/>
    </source>
</evidence>
<dbReference type="SUPFAM" id="SSF103473">
    <property type="entry name" value="MFS general substrate transporter"/>
    <property type="match status" value="1"/>
</dbReference>
<dbReference type="EMBL" id="BMVB01000006">
    <property type="protein sequence ID" value="GHC46946.1"/>
    <property type="molecule type" value="Genomic_DNA"/>
</dbReference>